<evidence type="ECO:0000256" key="1">
    <source>
        <dbReference type="SAM" id="MobiDB-lite"/>
    </source>
</evidence>
<feature type="region of interest" description="Disordered" evidence="1">
    <location>
        <begin position="792"/>
        <end position="813"/>
    </location>
</feature>
<sequence length="813" mass="89243">MPETTSAADEHAAGEADGVASAEFQGLRGHLLVEAIFQKYGAGIMTIPWLNEAQGGVHSGGDGRAVPVEIRNIKRDPVNRPVMESVAEAYCDRILHSGLNVDCAGRAWMVYSGNGSLPAHAITFNHRSEAMYRAIAREPGNDYVKKGLSTGLEGVRMLQSDIINLVHQLSVIIVNGMTKYYPKEFISAALVEGVKFCVFVKPGSEAVATMNFIVTPMATSAVFKKLDQEAEAAPGKDDDKVKGKGKKRSGRSKPAADDQQTTPTQWSNLAHPIPDPFSSMGHEPPLDASRPKTALDDFMNIFCDEVKRARAKVAGQKAEAAFQESVLSIFRHAFSCFCEFSWTGSVALNGKFSRVYSAFRPELETFLRTALELASASNVPSKSGDGKGLTLLADFALDLDPGLQIGHIPDDEEAALQRIKAKHKLAVDPTITPDMGLVAVLQKIYESLREAIPQQWITLAADISDLMAVRRDFVEDSARLFNRRKDLLDRFISLRAIYVLTILRDLGRLKKAEPGVDDDEDDQDAADEDEAAGKLSIEDFKSFDLDYLLYAGTKPIEEHFMTSAKHTSKHVRLNFGDPEEEAQAYGSGDRQKLSKVTKKVQTERLLLANVQEILKDDTLRMQIMLPFLGNVSTLKGAQGFEICRLFDVPFYVNPPPAPNATTATIVPAWLVGTTNKMEKASMEETDINVYAVAWMSFGIFESEDIAIFQVVKVLTERLEIQYSPQDGGPETSLKTINFNFKIKFVKSGKGARKGAAASSDTSTPVGYAAALKSRTEFMDSAGLLTSLPTLSKEEKKAEKERKKALTNAKHLMK</sequence>
<accession>A0ABP0QIP4</accession>
<evidence type="ECO:0000313" key="3">
    <source>
        <dbReference type="Proteomes" id="UP001642484"/>
    </source>
</evidence>
<dbReference type="Proteomes" id="UP001642484">
    <property type="component" value="Unassembled WGS sequence"/>
</dbReference>
<dbReference type="EMBL" id="CAXAMN010024539">
    <property type="protein sequence ID" value="CAK9087503.1"/>
    <property type="molecule type" value="Genomic_DNA"/>
</dbReference>
<feature type="compositionally biased region" description="Basic and acidic residues" evidence="1">
    <location>
        <begin position="232"/>
        <end position="242"/>
    </location>
</feature>
<name>A0ABP0QIP4_9DINO</name>
<keyword evidence="3" id="KW-1185">Reference proteome</keyword>
<comment type="caution">
    <text evidence="2">The sequence shown here is derived from an EMBL/GenBank/DDBJ whole genome shotgun (WGS) entry which is preliminary data.</text>
</comment>
<feature type="compositionally biased region" description="Basic and acidic residues" evidence="1">
    <location>
        <begin position="792"/>
        <end position="803"/>
    </location>
</feature>
<protein>
    <submittedName>
        <fullName evidence="2">Uncharacterized protein</fullName>
    </submittedName>
</protein>
<gene>
    <name evidence="2" type="ORF">CCMP2556_LOCUS42303</name>
</gene>
<feature type="region of interest" description="Disordered" evidence="1">
    <location>
        <begin position="232"/>
        <end position="290"/>
    </location>
</feature>
<evidence type="ECO:0000313" key="2">
    <source>
        <dbReference type="EMBL" id="CAK9087503.1"/>
    </source>
</evidence>
<proteinExistence type="predicted"/>
<organism evidence="2 3">
    <name type="scientific">Durusdinium trenchii</name>
    <dbReference type="NCBI Taxonomy" id="1381693"/>
    <lineage>
        <taxon>Eukaryota</taxon>
        <taxon>Sar</taxon>
        <taxon>Alveolata</taxon>
        <taxon>Dinophyceae</taxon>
        <taxon>Suessiales</taxon>
        <taxon>Symbiodiniaceae</taxon>
        <taxon>Durusdinium</taxon>
    </lineage>
</organism>
<reference evidence="2 3" key="1">
    <citation type="submission" date="2024-02" db="EMBL/GenBank/DDBJ databases">
        <authorList>
            <person name="Chen Y."/>
            <person name="Shah S."/>
            <person name="Dougan E. K."/>
            <person name="Thang M."/>
            <person name="Chan C."/>
        </authorList>
    </citation>
    <scope>NUCLEOTIDE SEQUENCE [LARGE SCALE GENOMIC DNA]</scope>
</reference>
<feature type="compositionally biased region" description="Polar residues" evidence="1">
    <location>
        <begin position="258"/>
        <end position="268"/>
    </location>
</feature>